<dbReference type="Pfam" id="PF18911">
    <property type="entry name" value="PKD_4"/>
    <property type="match status" value="1"/>
</dbReference>
<evidence type="ECO:0000256" key="4">
    <source>
        <dbReference type="ARBA" id="ARBA00022729"/>
    </source>
</evidence>
<dbReference type="CDD" id="cd00146">
    <property type="entry name" value="PKD"/>
    <property type="match status" value="1"/>
</dbReference>
<evidence type="ECO:0000313" key="11">
    <source>
        <dbReference type="Proteomes" id="UP001501153"/>
    </source>
</evidence>
<comment type="caution">
    <text evidence="10">The sequence shown here is derived from an EMBL/GenBank/DDBJ whole genome shotgun (WGS) entry which is preliminary data.</text>
</comment>
<evidence type="ECO:0000256" key="1">
    <source>
        <dbReference type="ARBA" id="ARBA00008721"/>
    </source>
</evidence>
<keyword evidence="3" id="KW-0479">Metal-binding</keyword>
<dbReference type="InterPro" id="IPR008754">
    <property type="entry name" value="Peptidase_M43"/>
</dbReference>
<reference evidence="11" key="1">
    <citation type="journal article" date="2019" name="Int. J. Syst. Evol. Microbiol.">
        <title>The Global Catalogue of Microorganisms (GCM) 10K type strain sequencing project: providing services to taxonomists for standard genome sequencing and annotation.</title>
        <authorList>
            <consortium name="The Broad Institute Genomics Platform"/>
            <consortium name="The Broad Institute Genome Sequencing Center for Infectious Disease"/>
            <person name="Wu L."/>
            <person name="Ma J."/>
        </authorList>
    </citation>
    <scope>NUCLEOTIDE SEQUENCE [LARGE SCALE GENOMIC DNA]</scope>
    <source>
        <strain evidence="11">JCM 17923</strain>
    </source>
</reference>
<evidence type="ECO:0000256" key="6">
    <source>
        <dbReference type="ARBA" id="ARBA00022833"/>
    </source>
</evidence>
<keyword evidence="11" id="KW-1185">Reference proteome</keyword>
<dbReference type="SUPFAM" id="SSF55486">
    <property type="entry name" value="Metalloproteases ('zincins'), catalytic domain"/>
    <property type="match status" value="1"/>
</dbReference>
<keyword evidence="7" id="KW-0482">Metalloprotease</keyword>
<name>A0ABP8IFZ7_9BACT</name>
<dbReference type="SUPFAM" id="SSF49299">
    <property type="entry name" value="PKD domain"/>
    <property type="match status" value="1"/>
</dbReference>
<evidence type="ECO:0000256" key="7">
    <source>
        <dbReference type="ARBA" id="ARBA00023049"/>
    </source>
</evidence>
<keyword evidence="5" id="KW-0378">Hydrolase</keyword>
<keyword evidence="8" id="KW-1015">Disulfide bond</keyword>
<proteinExistence type="inferred from homology"/>
<dbReference type="PANTHER" id="PTHR47466:SF1">
    <property type="entry name" value="METALLOPROTEASE MEP1 (AFU_ORTHOLOGUE AFUA_1G07730)-RELATED"/>
    <property type="match status" value="1"/>
</dbReference>
<dbReference type="Proteomes" id="UP001501153">
    <property type="component" value="Unassembled WGS sequence"/>
</dbReference>
<dbReference type="InterPro" id="IPR000601">
    <property type="entry name" value="PKD_dom"/>
</dbReference>
<evidence type="ECO:0000256" key="3">
    <source>
        <dbReference type="ARBA" id="ARBA00022723"/>
    </source>
</evidence>
<dbReference type="Gene3D" id="2.60.120.260">
    <property type="entry name" value="Galactose-binding domain-like"/>
    <property type="match status" value="1"/>
</dbReference>
<dbReference type="InterPro" id="IPR024079">
    <property type="entry name" value="MetalloPept_cat_dom_sf"/>
</dbReference>
<evidence type="ECO:0000313" key="10">
    <source>
        <dbReference type="EMBL" id="GAA4358143.1"/>
    </source>
</evidence>
<accession>A0ABP8IFZ7</accession>
<dbReference type="NCBIfam" id="TIGR04183">
    <property type="entry name" value="Por_Secre_tail"/>
    <property type="match status" value="1"/>
</dbReference>
<evidence type="ECO:0000256" key="2">
    <source>
        <dbReference type="ARBA" id="ARBA00022670"/>
    </source>
</evidence>
<dbReference type="PANTHER" id="PTHR47466">
    <property type="match status" value="1"/>
</dbReference>
<evidence type="ECO:0000259" key="9">
    <source>
        <dbReference type="PROSITE" id="PS50093"/>
    </source>
</evidence>
<evidence type="ECO:0000256" key="8">
    <source>
        <dbReference type="ARBA" id="ARBA00023157"/>
    </source>
</evidence>
<keyword evidence="4" id="KW-0732">Signal</keyword>
<dbReference type="Gene3D" id="3.40.390.10">
    <property type="entry name" value="Collagenase (Catalytic Domain)"/>
    <property type="match status" value="1"/>
</dbReference>
<organism evidence="10 11">
    <name type="scientific">Hymenobacter saemangeumensis</name>
    <dbReference type="NCBI Taxonomy" id="1084522"/>
    <lineage>
        <taxon>Bacteria</taxon>
        <taxon>Pseudomonadati</taxon>
        <taxon>Bacteroidota</taxon>
        <taxon>Cytophagia</taxon>
        <taxon>Cytophagales</taxon>
        <taxon>Hymenobacteraceae</taxon>
        <taxon>Hymenobacter</taxon>
    </lineage>
</organism>
<dbReference type="Gene3D" id="2.60.40.10">
    <property type="entry name" value="Immunoglobulins"/>
    <property type="match status" value="1"/>
</dbReference>
<protein>
    <recommendedName>
        <fullName evidence="9">PKD domain-containing protein</fullName>
    </recommendedName>
</protein>
<dbReference type="InterPro" id="IPR035986">
    <property type="entry name" value="PKD_dom_sf"/>
</dbReference>
<dbReference type="InterPro" id="IPR022409">
    <property type="entry name" value="PKD/Chitinase_dom"/>
</dbReference>
<comment type="similarity">
    <text evidence="1">Belongs to the peptidase M43B family.</text>
</comment>
<dbReference type="EMBL" id="BAABGZ010000027">
    <property type="protein sequence ID" value="GAA4358143.1"/>
    <property type="molecule type" value="Genomic_DNA"/>
</dbReference>
<gene>
    <name evidence="10" type="ORF">GCM10023185_23470</name>
</gene>
<dbReference type="PROSITE" id="PS50093">
    <property type="entry name" value="PKD"/>
    <property type="match status" value="1"/>
</dbReference>
<dbReference type="SMART" id="SM00089">
    <property type="entry name" value="PKD"/>
    <property type="match status" value="1"/>
</dbReference>
<dbReference type="Pfam" id="PF05572">
    <property type="entry name" value="Peptidase_M43"/>
    <property type="match status" value="1"/>
</dbReference>
<feature type="domain" description="PKD" evidence="9">
    <location>
        <begin position="370"/>
        <end position="425"/>
    </location>
</feature>
<dbReference type="InterPro" id="IPR013783">
    <property type="entry name" value="Ig-like_fold"/>
</dbReference>
<keyword evidence="2" id="KW-0645">Protease</keyword>
<evidence type="ECO:0000256" key="5">
    <source>
        <dbReference type="ARBA" id="ARBA00022801"/>
    </source>
</evidence>
<sequence length="714" mass="75667">MALAAPALAQTPAEVTRTYPEHRFGLRCAFDSVQQAAFRRDPGSEARYQSFLREVAQQARNAQGRLLSQPDVTVPVVMHIIHTGGADNISDAQVQDALRIINEDFSKTNRDTASVIPDFQGRYANVGFKFRLAKLDPNGNCTTGITRTYSTDTNIGDDRVKRLITWDQSKYLNIWICTNANGAGGYAYLPCTGGSGDGIVIRAAQFGSIGQAGGGNFAARSLTHEIGHYFGLPHTWGGSNTPGLATNCGLDDGIADTPNTIGASGCNLAFSPCQDASGQQILSNVQNYMDYASCARMFTTGQRAVMRAALQLGCRAQLSTPANLLATGTNDGFMGGPCAPVIVFRPSDSKICEGGTVTFNDYSYNADLQSPGTVYSWSFPGGQPATSSQRNPTVTYPASGQYDVTLAITTAGGNAVVTRSQLVQVVGPNSGLTAPIAESFENPGFPNNFAAPDLRNWVSTSSASTTLAAWQRRAAVAGSLAVSEGSACVALRSNLIPTGTTTWLASPNISLAGFSASNPPVLVFDRAYAQRTTPVAENLQVQFSSDCGVTWTTAASYFSSTLNTMGTLRVDGYTPTDAADWQSLQVAIDPSYIGPRFQLRFQLTSRVGNPIYLDNVRLAMPSGTRAVAEQYGLRVFPNPVTSETAVQLSLPKAGTVQLQLLDLMGRAVLTLPATHLPAGRQTLALPQAAGLSAGVYVVRVQAAGQQLSTKLLVQ</sequence>
<keyword evidence="6" id="KW-0862">Zinc</keyword>
<dbReference type="InterPro" id="IPR026444">
    <property type="entry name" value="Secre_tail"/>
</dbReference>